<dbReference type="InterPro" id="IPR016024">
    <property type="entry name" value="ARM-type_fold"/>
</dbReference>
<accession>A0A7G8BED8</accession>
<keyword evidence="1" id="KW-0732">Signal</keyword>
<dbReference type="SUPFAM" id="SSF48371">
    <property type="entry name" value="ARM repeat"/>
    <property type="match status" value="1"/>
</dbReference>
<evidence type="ECO:0000256" key="1">
    <source>
        <dbReference type="SAM" id="SignalP"/>
    </source>
</evidence>
<dbReference type="AlphaFoldDB" id="A0A7G8BED8"/>
<dbReference type="InterPro" id="IPR011990">
    <property type="entry name" value="TPR-like_helical_dom_sf"/>
</dbReference>
<feature type="signal peptide" evidence="1">
    <location>
        <begin position="1"/>
        <end position="25"/>
    </location>
</feature>
<evidence type="ECO:0000313" key="3">
    <source>
        <dbReference type="Proteomes" id="UP000515312"/>
    </source>
</evidence>
<evidence type="ECO:0000313" key="2">
    <source>
        <dbReference type="EMBL" id="QNI30908.1"/>
    </source>
</evidence>
<name>A0A7G8BED8_9BACT</name>
<protein>
    <submittedName>
        <fullName evidence="2">HEAT repeat domain-containing protein</fullName>
    </submittedName>
</protein>
<dbReference type="Proteomes" id="UP000515312">
    <property type="component" value="Chromosome"/>
</dbReference>
<organism evidence="2 3">
    <name type="scientific">Alloacidobacterium dinghuense</name>
    <dbReference type="NCBI Taxonomy" id="2763107"/>
    <lineage>
        <taxon>Bacteria</taxon>
        <taxon>Pseudomonadati</taxon>
        <taxon>Acidobacteriota</taxon>
        <taxon>Terriglobia</taxon>
        <taxon>Terriglobales</taxon>
        <taxon>Acidobacteriaceae</taxon>
        <taxon>Alloacidobacterium</taxon>
    </lineage>
</organism>
<proteinExistence type="predicted"/>
<dbReference type="EMBL" id="CP060394">
    <property type="protein sequence ID" value="QNI30908.1"/>
    <property type="molecule type" value="Genomic_DNA"/>
</dbReference>
<dbReference type="InterPro" id="IPR011989">
    <property type="entry name" value="ARM-like"/>
</dbReference>
<keyword evidence="3" id="KW-1185">Reference proteome</keyword>
<dbReference type="RefSeq" id="WP_186741120.1">
    <property type="nucleotide sequence ID" value="NZ_CP060394.1"/>
</dbReference>
<dbReference type="Gene3D" id="1.25.10.10">
    <property type="entry name" value="Leucine-rich Repeat Variant"/>
    <property type="match status" value="1"/>
</dbReference>
<feature type="chain" id="PRO_5028947117" evidence="1">
    <location>
        <begin position="26"/>
        <end position="413"/>
    </location>
</feature>
<gene>
    <name evidence="2" type="ORF">H7849_17560</name>
</gene>
<dbReference type="KEGG" id="adin:H7849_17560"/>
<sequence length="413" mass="44636">MRTTHWFWSVALCGALLLPVPGASALIFQPSEGDAAQANAREDQLYADATRAINESRWSDAESLLNQVVDQHGRRADGALYWKAYAENKEGNSSDALKTCSDLRLSFPKSNWLKECNALEIEIRGKSGSPVQPQAEQDEDLKLLALNSLMQSGDANALPILQHILEGQQSERLKERALFVLAQDQSKQAQDLLGQIIRGEKDPNLQVKAINLLAVTKGNKAADTLADIYARSTNESVKRAVLNSYLVMNAPDKLVQVAQHESDPELARHAISELGALGAVSQLSTLYQATSSKDVKAAVINAFVPAGAKGAEALSAIASSEQDPELRRKAIRNLGVVGGSSSVPTLMSIYSKSTDEESKKAVLDALFVAGDAHDLVALARSEKDPSAKRDIVGKLAVMHNKEATDYMIEVLNK</sequence>
<reference evidence="2 3" key="1">
    <citation type="submission" date="2020-08" db="EMBL/GenBank/DDBJ databases">
        <title>Edaphobacter telluris sp. nov. and Acidobacterium dinghuensis sp. nov., two acidobacteria isolated from forest soil.</title>
        <authorList>
            <person name="Fu J."/>
            <person name="Qiu L."/>
        </authorList>
    </citation>
    <scope>NUCLEOTIDE SEQUENCE [LARGE SCALE GENOMIC DNA]</scope>
    <source>
        <strain evidence="2">4Y35</strain>
    </source>
</reference>
<dbReference type="Pfam" id="PF13646">
    <property type="entry name" value="HEAT_2"/>
    <property type="match status" value="1"/>
</dbReference>
<dbReference type="Gene3D" id="1.25.40.10">
    <property type="entry name" value="Tetratricopeptide repeat domain"/>
    <property type="match status" value="1"/>
</dbReference>